<evidence type="ECO:0000313" key="2">
    <source>
        <dbReference type="EMBL" id="CAA7269377.1"/>
    </source>
</evidence>
<dbReference type="EMBL" id="CACVBS010000078">
    <property type="protein sequence ID" value="CAA7269377.1"/>
    <property type="molecule type" value="Genomic_DNA"/>
</dbReference>
<comment type="caution">
    <text evidence="2">The sequence shown here is derived from an EMBL/GenBank/DDBJ whole genome shotgun (WGS) entry which is preliminary data.</text>
</comment>
<dbReference type="PANTHER" id="PTHR21310">
    <property type="entry name" value="AMINOGLYCOSIDE PHOSPHOTRANSFERASE-RELATED-RELATED"/>
    <property type="match status" value="1"/>
</dbReference>
<keyword evidence="3" id="KW-1185">Reference proteome</keyword>
<accession>A0A8S0WS04</accession>
<dbReference type="InterPro" id="IPR002575">
    <property type="entry name" value="Aminoglycoside_PTrfase"/>
</dbReference>
<dbReference type="SUPFAM" id="SSF56112">
    <property type="entry name" value="Protein kinase-like (PK-like)"/>
    <property type="match status" value="1"/>
</dbReference>
<evidence type="ECO:0000313" key="3">
    <source>
        <dbReference type="Proteomes" id="UP000467700"/>
    </source>
</evidence>
<dbReference type="PANTHER" id="PTHR21310:SF54">
    <property type="entry name" value="AMINOGLYCOSIDE PHOSPHOTRANSFERASE DOMAIN-CONTAINING PROTEIN"/>
    <property type="match status" value="1"/>
</dbReference>
<dbReference type="Pfam" id="PF01636">
    <property type="entry name" value="APH"/>
    <property type="match status" value="1"/>
</dbReference>
<dbReference type="OrthoDB" id="2906425at2759"/>
<proteinExistence type="predicted"/>
<dbReference type="CDD" id="cd05120">
    <property type="entry name" value="APH_ChoK_like"/>
    <property type="match status" value="1"/>
</dbReference>
<reference evidence="2 3" key="1">
    <citation type="submission" date="2020-01" db="EMBL/GenBank/DDBJ databases">
        <authorList>
            <person name="Gupta K D."/>
        </authorList>
    </citation>
    <scope>NUCLEOTIDE SEQUENCE [LARGE SCALE GENOMIC DNA]</scope>
</reference>
<gene>
    <name evidence="2" type="ORF">AAE3_LOCUS11627</name>
</gene>
<feature type="domain" description="Aminoglycoside phosphotransferase" evidence="1">
    <location>
        <begin position="171"/>
        <end position="218"/>
    </location>
</feature>
<dbReference type="InterPro" id="IPR051678">
    <property type="entry name" value="AGP_Transferase"/>
</dbReference>
<sequence length="270" mass="30577">MSLAPISPSPPILISPSLLPTEETAFFADSSFFKHHSLSDLPSPAKIAAAALPGFSRHISLFPDLSLAVKRVKMTTRHRASAAEGQVLWALRRLLPDSEVPVPEVYGWRRDGDMLFVFMELIEGETLHKRWEELEEHEKAQLCAELRAMAFYEFFMQMPSSERDTAHSLGLPHLPYDSPIVFTHGDLSFSNIMITPRSAPGPARVLAVIDWEQSGWMPDFWEYCKPRIWMMSLPEEETGDMIKKLPEIMGEVPEDVFMAYATYVQAYGGF</sequence>
<dbReference type="InterPro" id="IPR011009">
    <property type="entry name" value="Kinase-like_dom_sf"/>
</dbReference>
<name>A0A8S0WS04_CYCAE</name>
<protein>
    <recommendedName>
        <fullName evidence="1">Aminoglycoside phosphotransferase domain-containing protein</fullName>
    </recommendedName>
</protein>
<dbReference type="AlphaFoldDB" id="A0A8S0WS04"/>
<dbReference type="Gene3D" id="3.90.1200.10">
    <property type="match status" value="1"/>
</dbReference>
<evidence type="ECO:0000259" key="1">
    <source>
        <dbReference type="Pfam" id="PF01636"/>
    </source>
</evidence>
<dbReference type="Proteomes" id="UP000467700">
    <property type="component" value="Unassembled WGS sequence"/>
</dbReference>
<organism evidence="2 3">
    <name type="scientific">Cyclocybe aegerita</name>
    <name type="common">Black poplar mushroom</name>
    <name type="synonym">Agrocybe aegerita</name>
    <dbReference type="NCBI Taxonomy" id="1973307"/>
    <lineage>
        <taxon>Eukaryota</taxon>
        <taxon>Fungi</taxon>
        <taxon>Dikarya</taxon>
        <taxon>Basidiomycota</taxon>
        <taxon>Agaricomycotina</taxon>
        <taxon>Agaricomycetes</taxon>
        <taxon>Agaricomycetidae</taxon>
        <taxon>Agaricales</taxon>
        <taxon>Agaricineae</taxon>
        <taxon>Bolbitiaceae</taxon>
        <taxon>Cyclocybe</taxon>
    </lineage>
</organism>